<dbReference type="AlphaFoldDB" id="A0AAU9LAI4"/>
<name>A0AAU9LAI4_9STRA</name>
<dbReference type="EMBL" id="CAKLCB010000390">
    <property type="protein sequence ID" value="CAH0522532.1"/>
    <property type="molecule type" value="Genomic_DNA"/>
</dbReference>
<protein>
    <submittedName>
        <fullName evidence="1">Uncharacterized protein</fullName>
    </submittedName>
</protein>
<dbReference type="EMBL" id="CAKKTJ010000334">
    <property type="protein sequence ID" value="CAH0482440.1"/>
    <property type="molecule type" value="Genomic_DNA"/>
</dbReference>
<evidence type="ECO:0000313" key="1">
    <source>
        <dbReference type="EMBL" id="CAH0482440.1"/>
    </source>
</evidence>
<gene>
    <name evidence="2" type="ORF">PBS001_LOCUS8961</name>
    <name evidence="1" type="ORF">PBS003_LOCUS9034</name>
</gene>
<keyword evidence="3" id="KW-1185">Reference proteome</keyword>
<dbReference type="Proteomes" id="UP001160483">
    <property type="component" value="Unassembled WGS sequence"/>
</dbReference>
<sequence>MVIETDFTSVHSSSLWSPRLHVGSMLFLNLALGFTEGCLAIEHRPIPLRFALRFAAANVLPSIVWSSVSARHVARASCIPLSTLITNGKVADTLSVSIAKRLVLVKSVRAMRMAVGSYGFAWALWRGWHEETGFLDSNNDKMEVGNLTERVVRLAPVHSPLSRVSSRQHANHVIIMPIMTNKRWTWQSGKNKALDWKNMGINVKLDGKQDEKERMKVIEVEINDIETTVARTQELQTQALKSENSVLCSVAVLPPSGPVLSTSMMDTFDVCFNPLSAVLTFIASICYDRGENHVILVLDEDEDGEAAGSLDAKNMSTQHLSPSQLVTGLLYRYGITTSVVKTREKELSDEFVDNEATVHQVDDTNSGVVFFLAENLDAGRTIAKKLTERGIVMQEKACFIIEETLCSQSTIREKNQAQSALLEKANVTEMDEDLEAERNDTLELAKYFSIADVSDQTLQGIRKLLRQGITPDIIQAALYRAYGTQRVVAPKRLDQYSNLDL</sequence>
<evidence type="ECO:0000313" key="4">
    <source>
        <dbReference type="Proteomes" id="UP001160483"/>
    </source>
</evidence>
<comment type="caution">
    <text evidence="1">The sequence shown here is derived from an EMBL/GenBank/DDBJ whole genome shotgun (WGS) entry which is preliminary data.</text>
</comment>
<proteinExistence type="predicted"/>
<evidence type="ECO:0000313" key="3">
    <source>
        <dbReference type="Proteomes" id="UP001158986"/>
    </source>
</evidence>
<accession>A0AAU9LAI4</accession>
<evidence type="ECO:0000313" key="2">
    <source>
        <dbReference type="EMBL" id="CAH0522532.1"/>
    </source>
</evidence>
<organism evidence="1 4">
    <name type="scientific">Peronospora belbahrii</name>
    <dbReference type="NCBI Taxonomy" id="622444"/>
    <lineage>
        <taxon>Eukaryota</taxon>
        <taxon>Sar</taxon>
        <taxon>Stramenopiles</taxon>
        <taxon>Oomycota</taxon>
        <taxon>Peronosporomycetes</taxon>
        <taxon>Peronosporales</taxon>
        <taxon>Peronosporaceae</taxon>
        <taxon>Peronospora</taxon>
    </lineage>
</organism>
<reference evidence="1 3" key="1">
    <citation type="submission" date="2021-11" db="EMBL/GenBank/DDBJ databases">
        <authorList>
            <person name="Islam A."/>
            <person name="Islam S."/>
            <person name="Flora M.S."/>
            <person name="Rahman M."/>
            <person name="Ziaur R.M."/>
            <person name="Epstein J.H."/>
            <person name="Hassan M."/>
            <person name="Klassen M."/>
            <person name="Woodard K."/>
            <person name="Webb A."/>
            <person name="Webby R.J."/>
            <person name="El Zowalaty M.E."/>
        </authorList>
    </citation>
    <scope>NUCLEOTIDE SEQUENCE</scope>
    <source>
        <strain evidence="2">Pbs1</strain>
        <strain evidence="1">Pbs3</strain>
    </source>
</reference>
<dbReference type="Proteomes" id="UP001158986">
    <property type="component" value="Unassembled WGS sequence"/>
</dbReference>